<feature type="domain" description="Glucose-methanol-choline oxidoreductase N-terminal" evidence="4">
    <location>
        <begin position="309"/>
        <end position="323"/>
    </location>
</feature>
<evidence type="ECO:0000256" key="2">
    <source>
        <dbReference type="PIRSR" id="PIRSR000137-2"/>
    </source>
</evidence>
<dbReference type="PANTHER" id="PTHR11552:SF115">
    <property type="entry name" value="DEHYDROGENASE XPTC-RELATED"/>
    <property type="match status" value="1"/>
</dbReference>
<protein>
    <submittedName>
        <fullName evidence="5">Oxidoreductase</fullName>
    </submittedName>
</protein>
<dbReference type="PANTHER" id="PTHR11552">
    <property type="entry name" value="GLUCOSE-METHANOL-CHOLINE GMC OXIDOREDUCTASE"/>
    <property type="match status" value="1"/>
</dbReference>
<dbReference type="InterPro" id="IPR000172">
    <property type="entry name" value="GMC_OxRdtase_N"/>
</dbReference>
<keyword evidence="2" id="KW-0274">FAD</keyword>
<keyword evidence="2" id="KW-0285">Flavoprotein</keyword>
<evidence type="ECO:0000313" key="5">
    <source>
        <dbReference type="EMBL" id="KAK0645428.1"/>
    </source>
</evidence>
<feature type="signal peptide" evidence="3">
    <location>
        <begin position="1"/>
        <end position="23"/>
    </location>
</feature>
<dbReference type="GO" id="GO:0016614">
    <property type="term" value="F:oxidoreductase activity, acting on CH-OH group of donors"/>
    <property type="evidence" value="ECO:0007669"/>
    <property type="project" value="InterPro"/>
</dbReference>
<reference evidence="5" key="1">
    <citation type="submission" date="2023-06" db="EMBL/GenBank/DDBJ databases">
        <title>Genome-scale phylogeny and comparative genomics of the fungal order Sordariales.</title>
        <authorList>
            <consortium name="Lawrence Berkeley National Laboratory"/>
            <person name="Hensen N."/>
            <person name="Bonometti L."/>
            <person name="Westerberg I."/>
            <person name="Brannstrom I.O."/>
            <person name="Guillou S."/>
            <person name="Cros-Aarteil S."/>
            <person name="Calhoun S."/>
            <person name="Haridas S."/>
            <person name="Kuo A."/>
            <person name="Mondo S."/>
            <person name="Pangilinan J."/>
            <person name="Riley R."/>
            <person name="Labutti K."/>
            <person name="Andreopoulos B."/>
            <person name="Lipzen A."/>
            <person name="Chen C."/>
            <person name="Yanf M."/>
            <person name="Daum C."/>
            <person name="Ng V."/>
            <person name="Clum A."/>
            <person name="Steindorff A."/>
            <person name="Ohm R."/>
            <person name="Martin F."/>
            <person name="Silar P."/>
            <person name="Natvig D."/>
            <person name="Lalanne C."/>
            <person name="Gautier V."/>
            <person name="Ament-Velasquez S.L."/>
            <person name="Kruys A."/>
            <person name="Hutchinson M.I."/>
            <person name="Powell A.J."/>
            <person name="Barry K."/>
            <person name="Miller A.N."/>
            <person name="Grigoriev I.V."/>
            <person name="Debuchy R."/>
            <person name="Gladieux P."/>
            <person name="Thoren M.H."/>
            <person name="Johannesson H."/>
        </authorList>
    </citation>
    <scope>NUCLEOTIDE SEQUENCE</scope>
    <source>
        <strain evidence="5">SMH2532-1</strain>
    </source>
</reference>
<keyword evidence="3" id="KW-0732">Signal</keyword>
<dbReference type="Gene3D" id="3.30.560.10">
    <property type="entry name" value="Glucose Oxidase, domain 3"/>
    <property type="match status" value="1"/>
</dbReference>
<comment type="caution">
    <text evidence="5">The sequence shown here is derived from an EMBL/GenBank/DDBJ whole genome shotgun (WGS) entry which is preliminary data.</text>
</comment>
<dbReference type="GO" id="GO:0050660">
    <property type="term" value="F:flavin adenine dinucleotide binding"/>
    <property type="evidence" value="ECO:0007669"/>
    <property type="project" value="InterPro"/>
</dbReference>
<dbReference type="GO" id="GO:0044550">
    <property type="term" value="P:secondary metabolite biosynthetic process"/>
    <property type="evidence" value="ECO:0007669"/>
    <property type="project" value="TreeGrafter"/>
</dbReference>
<dbReference type="EMBL" id="JAULSV010000004">
    <property type="protein sequence ID" value="KAK0645428.1"/>
    <property type="molecule type" value="Genomic_DNA"/>
</dbReference>
<feature type="binding site" evidence="2">
    <location>
        <begin position="562"/>
        <end position="563"/>
    </location>
    <ligand>
        <name>FAD</name>
        <dbReference type="ChEBI" id="CHEBI:57692"/>
    </ligand>
</feature>
<comment type="similarity">
    <text evidence="1">Belongs to the GMC oxidoreductase family.</text>
</comment>
<organism evidence="5 6">
    <name type="scientific">Cercophora newfieldiana</name>
    <dbReference type="NCBI Taxonomy" id="92897"/>
    <lineage>
        <taxon>Eukaryota</taxon>
        <taxon>Fungi</taxon>
        <taxon>Dikarya</taxon>
        <taxon>Ascomycota</taxon>
        <taxon>Pezizomycotina</taxon>
        <taxon>Sordariomycetes</taxon>
        <taxon>Sordariomycetidae</taxon>
        <taxon>Sordariales</taxon>
        <taxon>Lasiosphaeriaceae</taxon>
        <taxon>Cercophora</taxon>
    </lineage>
</organism>
<feature type="binding site" evidence="2">
    <location>
        <begin position="55"/>
        <end position="56"/>
    </location>
    <ligand>
        <name>FAD</name>
        <dbReference type="ChEBI" id="CHEBI:57692"/>
    </ligand>
</feature>
<dbReference type="SUPFAM" id="SSF51905">
    <property type="entry name" value="FAD/NAD(P)-binding domain"/>
    <property type="match status" value="1"/>
</dbReference>
<feature type="chain" id="PRO_5041205288" evidence="3">
    <location>
        <begin position="24"/>
        <end position="626"/>
    </location>
</feature>
<evidence type="ECO:0000256" key="1">
    <source>
        <dbReference type="ARBA" id="ARBA00010790"/>
    </source>
</evidence>
<comment type="cofactor">
    <cofactor evidence="2">
        <name>FAD</name>
        <dbReference type="ChEBI" id="CHEBI:57692"/>
    </cofactor>
</comment>
<dbReference type="PROSITE" id="PS00624">
    <property type="entry name" value="GMC_OXRED_2"/>
    <property type="match status" value="1"/>
</dbReference>
<dbReference type="AlphaFoldDB" id="A0AA40CQ17"/>
<dbReference type="PIRSF" id="PIRSF000137">
    <property type="entry name" value="Alcohol_oxidase"/>
    <property type="match status" value="1"/>
</dbReference>
<dbReference type="InterPro" id="IPR012132">
    <property type="entry name" value="GMC_OxRdtase"/>
</dbReference>
<name>A0AA40CQ17_9PEZI</name>
<evidence type="ECO:0000256" key="3">
    <source>
        <dbReference type="SAM" id="SignalP"/>
    </source>
</evidence>
<accession>A0AA40CQ17</accession>
<evidence type="ECO:0000313" key="6">
    <source>
        <dbReference type="Proteomes" id="UP001174936"/>
    </source>
</evidence>
<evidence type="ECO:0000259" key="4">
    <source>
        <dbReference type="PROSITE" id="PS00624"/>
    </source>
</evidence>
<dbReference type="SUPFAM" id="SSF54373">
    <property type="entry name" value="FAD-linked reductases, C-terminal domain"/>
    <property type="match status" value="1"/>
</dbReference>
<dbReference type="InterPro" id="IPR007867">
    <property type="entry name" value="GMC_OxRtase_C"/>
</dbReference>
<dbReference type="Pfam" id="PF00732">
    <property type="entry name" value="GMC_oxred_N"/>
    <property type="match status" value="1"/>
</dbReference>
<sequence length="626" mass="67334">MLFSNPISVLGSALLGFAAAAHASSILPSVFQARQITQTSQLLSAYDYVIVGGGTSGLTVADRLTENPHTTVLVLEAGSFPKPEDVLPVTDGGTRRQENYLYQSIPQKNLNNQSFFVVLGNMVGGSSGINGMMTARGSAEDYDRWGKLFERDSKHDWSWKGMLPYFKKSISFFPPPADVAKRFNMKYDASYWGKGSAVDASWPSYQYPGLDPLLGAFKELPGIEFTADSGAGGAGVYWFPTFMDPVKRERSYATNGHYSNVKRPNYHLIADTPVRRVLLKDGAAFGVELTKDNKTFTIPATKEVLVTAGAIHTPQILQRSGIGPRKVIEAAGIKTLVDLPGVGQNFQDHPEIKAEINLGGLLQIHPNAHDLEINATFRQWAEESWSANRSGPYSIAFGNIAAWLPLTAVSPSKYKSLSAALSSQNHSAYLPPGTHPTVAAGYTAQMRGLAQAMLSPSTVFARILLNGTTGAVGPVLNQPFSRGSVNIDTTDPFGRPPVIDFNGLSNPVERAVMVEMIKFYRRYHSDTALAKLAPNETAPGKAVASDAEIDAWLPSGVTPSDWHAAGTAAMMPLELGGVVDQTLRVYGVKKLRVIDASVIPTLPGGNPCHAVYAIAEKVADLIKAGV</sequence>
<dbReference type="Gene3D" id="3.50.50.60">
    <property type="entry name" value="FAD/NAD(P)-binding domain"/>
    <property type="match status" value="1"/>
</dbReference>
<proteinExistence type="inferred from homology"/>
<dbReference type="InterPro" id="IPR036188">
    <property type="entry name" value="FAD/NAD-bd_sf"/>
</dbReference>
<feature type="binding site" evidence="2">
    <location>
        <position position="274"/>
    </location>
    <ligand>
        <name>FAD</name>
        <dbReference type="ChEBI" id="CHEBI:57692"/>
    </ligand>
</feature>
<gene>
    <name evidence="5" type="ORF">B0T16DRAFT_390041</name>
</gene>
<keyword evidence="6" id="KW-1185">Reference proteome</keyword>
<dbReference type="Pfam" id="PF05199">
    <property type="entry name" value="GMC_oxred_C"/>
    <property type="match status" value="1"/>
</dbReference>
<dbReference type="Proteomes" id="UP001174936">
    <property type="component" value="Unassembled WGS sequence"/>
</dbReference>